<evidence type="ECO:0000313" key="5">
    <source>
        <dbReference type="Proteomes" id="UP000294834"/>
    </source>
</evidence>
<feature type="domain" description="Flavodoxin-like" evidence="3">
    <location>
        <begin position="66"/>
        <end position="198"/>
    </location>
</feature>
<dbReference type="SUPFAM" id="SSF52218">
    <property type="entry name" value="Flavoproteins"/>
    <property type="match status" value="1"/>
</dbReference>
<feature type="region of interest" description="Disordered" evidence="1">
    <location>
        <begin position="21"/>
        <end position="65"/>
    </location>
</feature>
<evidence type="ECO:0000259" key="3">
    <source>
        <dbReference type="Pfam" id="PF12682"/>
    </source>
</evidence>
<feature type="compositionally biased region" description="Acidic residues" evidence="1">
    <location>
        <begin position="38"/>
        <end position="49"/>
    </location>
</feature>
<feature type="signal peptide" evidence="2">
    <location>
        <begin position="1"/>
        <end position="19"/>
    </location>
</feature>
<dbReference type="Proteomes" id="UP000294834">
    <property type="component" value="Unassembled WGS sequence"/>
</dbReference>
<evidence type="ECO:0000256" key="2">
    <source>
        <dbReference type="SAM" id="SignalP"/>
    </source>
</evidence>
<protein>
    <submittedName>
        <fullName evidence="4">Flavodoxin</fullName>
    </submittedName>
</protein>
<dbReference type="RefSeq" id="WP_038607216.1">
    <property type="nucleotide sequence ID" value="NZ_CP046427.1"/>
</dbReference>
<dbReference type="EMBL" id="SLTX01000001">
    <property type="protein sequence ID" value="TDB08233.1"/>
    <property type="molecule type" value="Genomic_DNA"/>
</dbReference>
<sequence>MKKLLFIPLLLLSLTTMVACSPDDDPVPPTEQPSTPEEPGDEGNPDDSENPANPDEPDTPSGNGNMLVVYFSAEGHTGAVAERIVELTGADIHRIEAAEPYAANPYDDSDRIQRETYNDLRPRVANLLDEETIAKYDTIFVGSPCWWHQPAMVVCTFLEAYELKDKVIIPFFTYGATTYLNESMQKIYKVTPDSKHIPETLPEDLDADDITTPGRPDDAGIDMPGSANGTEGWLRRIGIIE</sequence>
<dbReference type="Gene3D" id="3.40.50.360">
    <property type="match status" value="1"/>
</dbReference>
<evidence type="ECO:0000256" key="1">
    <source>
        <dbReference type="SAM" id="MobiDB-lite"/>
    </source>
</evidence>
<dbReference type="Pfam" id="PF12682">
    <property type="entry name" value="Flavodoxin_4"/>
    <property type="match status" value="1"/>
</dbReference>
<dbReference type="PANTHER" id="PTHR39201:SF1">
    <property type="entry name" value="FLAVODOXIN-LIKE DOMAIN-CONTAINING PROTEIN"/>
    <property type="match status" value="1"/>
</dbReference>
<name>A0AAX2R571_9BACT</name>
<proteinExistence type="predicted"/>
<dbReference type="KEGG" id="bdh:GV66_20260"/>
<dbReference type="PANTHER" id="PTHR39201">
    <property type="entry name" value="EXPORTED PROTEIN-RELATED"/>
    <property type="match status" value="1"/>
</dbReference>
<comment type="caution">
    <text evidence="4">The sequence shown here is derived from an EMBL/GenBank/DDBJ whole genome shotgun (WGS) entry which is preliminary data.</text>
</comment>
<keyword evidence="2" id="KW-0732">Signal</keyword>
<reference evidence="4 5" key="1">
    <citation type="journal article" date="2019" name="Nat. Microbiol.">
        <title>Genomic variation and strain-specific functional adaptation in the human gut microbiome during early life.</title>
        <authorList>
            <person name="Vatanen T."/>
            <person name="Plichta D.R."/>
            <person name="Somani J."/>
            <person name="Munch P.C."/>
            <person name="Arthur T.D."/>
            <person name="Hall A.B."/>
            <person name="Rudolf S."/>
            <person name="Oakeley E.J."/>
            <person name="Ke X."/>
            <person name="Young R.A."/>
            <person name="Haiser H.J."/>
            <person name="Kolde R."/>
            <person name="Yassour M."/>
            <person name="Luopajarvi K."/>
            <person name="Siljander H."/>
            <person name="Virtanen S.M."/>
            <person name="Ilonen J."/>
            <person name="Uibo R."/>
            <person name="Tillmann V."/>
            <person name="Mokurov S."/>
            <person name="Dorshakova N."/>
            <person name="Porter J.A."/>
            <person name="McHardy A.C."/>
            <person name="Lahdesmaki H."/>
            <person name="Vlamakis H."/>
            <person name="Huttenhower C."/>
            <person name="Knip M."/>
            <person name="Xavier R.J."/>
        </authorList>
    </citation>
    <scope>NUCLEOTIDE SEQUENCE [LARGE SCALE GENOMIC DNA]</scope>
    <source>
        <strain evidence="4 5">RJX1052</strain>
    </source>
</reference>
<feature type="region of interest" description="Disordered" evidence="1">
    <location>
        <begin position="198"/>
        <end position="225"/>
    </location>
</feature>
<dbReference type="AlphaFoldDB" id="A0AAX2R571"/>
<dbReference type="GO" id="GO:0010181">
    <property type="term" value="F:FMN binding"/>
    <property type="evidence" value="ECO:0007669"/>
    <property type="project" value="InterPro"/>
</dbReference>
<dbReference type="InterPro" id="IPR029039">
    <property type="entry name" value="Flavoprotein-like_sf"/>
</dbReference>
<organism evidence="4 5">
    <name type="scientific">Phocaeicola dorei</name>
    <dbReference type="NCBI Taxonomy" id="357276"/>
    <lineage>
        <taxon>Bacteria</taxon>
        <taxon>Pseudomonadati</taxon>
        <taxon>Bacteroidota</taxon>
        <taxon>Bacteroidia</taxon>
        <taxon>Bacteroidales</taxon>
        <taxon>Bacteroidaceae</taxon>
        <taxon>Phocaeicola</taxon>
    </lineage>
</organism>
<accession>A0AAX2R571</accession>
<dbReference type="InterPro" id="IPR008254">
    <property type="entry name" value="Flavodoxin/NO_synth"/>
</dbReference>
<feature type="chain" id="PRO_5043914940" evidence="2">
    <location>
        <begin position="20"/>
        <end position="241"/>
    </location>
</feature>
<dbReference type="PROSITE" id="PS51257">
    <property type="entry name" value="PROKAR_LIPOPROTEIN"/>
    <property type="match status" value="1"/>
</dbReference>
<evidence type="ECO:0000313" key="4">
    <source>
        <dbReference type="EMBL" id="TDB08233.1"/>
    </source>
</evidence>
<gene>
    <name evidence="4" type="ORF">E1J06_13050</name>
</gene>